<evidence type="ECO:0000313" key="1">
    <source>
        <dbReference type="EMBL" id="KAG9218094.1"/>
    </source>
</evidence>
<keyword evidence="2" id="KW-1185">Reference proteome</keyword>
<organism evidence="1 2">
    <name type="scientific">Pleurotus cornucopiae</name>
    <name type="common">Cornucopia mushroom</name>
    <dbReference type="NCBI Taxonomy" id="5321"/>
    <lineage>
        <taxon>Eukaryota</taxon>
        <taxon>Fungi</taxon>
        <taxon>Dikarya</taxon>
        <taxon>Basidiomycota</taxon>
        <taxon>Agaricomycotina</taxon>
        <taxon>Agaricomycetes</taxon>
        <taxon>Agaricomycetidae</taxon>
        <taxon>Agaricales</taxon>
        <taxon>Pleurotineae</taxon>
        <taxon>Pleurotaceae</taxon>
        <taxon>Pleurotus</taxon>
    </lineage>
</organism>
<reference evidence="1 2" key="1">
    <citation type="journal article" date="2021" name="Appl. Environ. Microbiol.">
        <title>Genetic linkage and physical mapping for an oyster mushroom Pleurotus cornucopiae and QTL analysis for the trait cap color.</title>
        <authorList>
            <person name="Zhang Y."/>
            <person name="Gao W."/>
            <person name="Sonnenberg A."/>
            <person name="Chen Q."/>
            <person name="Zhang J."/>
            <person name="Huang C."/>
        </authorList>
    </citation>
    <scope>NUCLEOTIDE SEQUENCE [LARGE SCALE GENOMIC DNA]</scope>
    <source>
        <strain evidence="1">CCMSSC00406</strain>
    </source>
</reference>
<comment type="caution">
    <text evidence="1">The sequence shown here is derived from an EMBL/GenBank/DDBJ whole genome shotgun (WGS) entry which is preliminary data.</text>
</comment>
<name>A0ACB7IK58_PLECO</name>
<sequence>MHWRAPFLAALAVSGIPTVYGWGAAGHEIVATIAQIHLHPTVLPKICTILNFTSTNPDEPQCHLAPIATWADRIRFKMRWSAGLHYIGAVGDHPQDTCLYPGERGWAGHPGGNVLGGIRNTTGILMDWVAQGDGTYNDTANEALKFLVHFLGDMHMPLHLTGRDRGGNSVKVTFDGRQTNLHSAWDSLLVAKAVRMVPARYNHPLPNRQIEYNLRGAIYDSFVRKVMWEGVLGKWHGDVEEWLTCPAPSSPPIKYMLPHWVQVVFGGRSGRVARLVQRVFGHAYFSIGAPEMFDDAVLCPYHWSQPIHALNCRLVWPKEIDEPPYSHAGSVEGELTPRVPLLELDTPKYAGVVEKEWILEELMAQAGVRLAGVLNWLFMDPVEGESSGSGLTVNL</sequence>
<dbReference type="Proteomes" id="UP000824881">
    <property type="component" value="Unassembled WGS sequence"/>
</dbReference>
<dbReference type="EMBL" id="WQMT02000010">
    <property type="protein sequence ID" value="KAG9218094.1"/>
    <property type="molecule type" value="Genomic_DNA"/>
</dbReference>
<proteinExistence type="predicted"/>
<evidence type="ECO:0000313" key="2">
    <source>
        <dbReference type="Proteomes" id="UP000824881"/>
    </source>
</evidence>
<accession>A0ACB7IK58</accession>
<gene>
    <name evidence="1" type="ORF">CCMSSC00406_0010253</name>
</gene>
<protein>
    <submittedName>
        <fullName evidence="1">Uncharacterized protein</fullName>
    </submittedName>
</protein>